<feature type="compositionally biased region" description="Basic and acidic residues" evidence="1">
    <location>
        <begin position="169"/>
        <end position="187"/>
    </location>
</feature>
<sequence>MQCVVSPIRGRIDRNEPWCGETHQSGHETKVKRIMAQRFRSSSISWRECGASSCSTDQLTGADGLVHSAGGSWGSAQLNMGKYSGPDQCGRIRAVTRPSRWLMWSDGAEAVGAVEDRLGAVRGERVQGDKWHHFAQTLATDRPSKRQEREIAGQERNRASGGLIHSGKARMDTRQKDKEKEKEKDMAPGEGTPKTWRDRTKALADRMAVTGYGLVLGAPDPIQELGSDLDRGKGNTP</sequence>
<evidence type="ECO:0000256" key="1">
    <source>
        <dbReference type="SAM" id="MobiDB-lite"/>
    </source>
</evidence>
<gene>
    <name evidence="2" type="ORF">DY000_02030305</name>
</gene>
<organism evidence="2 3">
    <name type="scientific">Brassica cretica</name>
    <name type="common">Mustard</name>
    <dbReference type="NCBI Taxonomy" id="69181"/>
    <lineage>
        <taxon>Eukaryota</taxon>
        <taxon>Viridiplantae</taxon>
        <taxon>Streptophyta</taxon>
        <taxon>Embryophyta</taxon>
        <taxon>Tracheophyta</taxon>
        <taxon>Spermatophyta</taxon>
        <taxon>Magnoliopsida</taxon>
        <taxon>eudicotyledons</taxon>
        <taxon>Gunneridae</taxon>
        <taxon>Pentapetalae</taxon>
        <taxon>rosids</taxon>
        <taxon>malvids</taxon>
        <taxon>Brassicales</taxon>
        <taxon>Brassicaceae</taxon>
        <taxon>Brassiceae</taxon>
        <taxon>Brassica</taxon>
    </lineage>
</organism>
<feature type="compositionally biased region" description="Basic and acidic residues" evidence="1">
    <location>
        <begin position="228"/>
        <end position="237"/>
    </location>
</feature>
<name>A0ABQ7DQ14_BRACR</name>
<feature type="region of interest" description="Disordered" evidence="1">
    <location>
        <begin position="214"/>
        <end position="237"/>
    </location>
</feature>
<feature type="compositionally biased region" description="Basic and acidic residues" evidence="1">
    <location>
        <begin position="142"/>
        <end position="158"/>
    </location>
</feature>
<accession>A0ABQ7DQ14</accession>
<feature type="region of interest" description="Disordered" evidence="1">
    <location>
        <begin position="140"/>
        <end position="200"/>
    </location>
</feature>
<proteinExistence type="predicted"/>
<dbReference type="EMBL" id="QGKV02000649">
    <property type="protein sequence ID" value="KAF3579131.1"/>
    <property type="molecule type" value="Genomic_DNA"/>
</dbReference>
<protein>
    <submittedName>
        <fullName evidence="2">Uncharacterized protein</fullName>
    </submittedName>
</protein>
<reference evidence="2 3" key="1">
    <citation type="journal article" date="2020" name="BMC Genomics">
        <title>Intraspecific diversification of the crop wild relative Brassica cretica Lam. using demographic model selection.</title>
        <authorList>
            <person name="Kioukis A."/>
            <person name="Michalopoulou V.A."/>
            <person name="Briers L."/>
            <person name="Pirintsos S."/>
            <person name="Studholme D.J."/>
            <person name="Pavlidis P."/>
            <person name="Sarris P.F."/>
        </authorList>
    </citation>
    <scope>NUCLEOTIDE SEQUENCE [LARGE SCALE GENOMIC DNA]</scope>
    <source>
        <strain evidence="3">cv. PFS-1207/04</strain>
    </source>
</reference>
<evidence type="ECO:0000313" key="2">
    <source>
        <dbReference type="EMBL" id="KAF3579131.1"/>
    </source>
</evidence>
<comment type="caution">
    <text evidence="2">The sequence shown here is derived from an EMBL/GenBank/DDBJ whole genome shotgun (WGS) entry which is preliminary data.</text>
</comment>
<evidence type="ECO:0000313" key="3">
    <source>
        <dbReference type="Proteomes" id="UP000266723"/>
    </source>
</evidence>
<keyword evidence="3" id="KW-1185">Reference proteome</keyword>
<dbReference type="Proteomes" id="UP000266723">
    <property type="component" value="Unassembled WGS sequence"/>
</dbReference>